<evidence type="ECO:0000256" key="1">
    <source>
        <dbReference type="SAM" id="MobiDB-lite"/>
    </source>
</evidence>
<accession>A0A6A6Y2Y2</accession>
<feature type="compositionally biased region" description="Low complexity" evidence="1">
    <location>
        <begin position="39"/>
        <end position="52"/>
    </location>
</feature>
<name>A0A6A6Y2Y2_9PEZI</name>
<proteinExistence type="predicted"/>
<organism evidence="2">
    <name type="scientific">Mytilinidion resinicola</name>
    <dbReference type="NCBI Taxonomy" id="574789"/>
    <lineage>
        <taxon>Eukaryota</taxon>
        <taxon>Fungi</taxon>
        <taxon>Dikarya</taxon>
        <taxon>Ascomycota</taxon>
        <taxon>Pezizomycotina</taxon>
        <taxon>Dothideomycetes</taxon>
        <taxon>Pleosporomycetidae</taxon>
        <taxon>Mytilinidiales</taxon>
        <taxon>Mytilinidiaceae</taxon>
        <taxon>Mytilinidion</taxon>
    </lineage>
</organism>
<protein>
    <submittedName>
        <fullName evidence="2 4">Uncharacterized protein</fullName>
    </submittedName>
</protein>
<dbReference type="GeneID" id="54453903"/>
<evidence type="ECO:0000313" key="4">
    <source>
        <dbReference type="RefSeq" id="XP_033570150.1"/>
    </source>
</evidence>
<reference evidence="4" key="3">
    <citation type="submission" date="2025-04" db="UniProtKB">
        <authorList>
            <consortium name="RefSeq"/>
        </authorList>
    </citation>
    <scope>IDENTIFICATION</scope>
    <source>
        <strain evidence="4">CBS 304.34</strain>
    </source>
</reference>
<dbReference type="EMBL" id="MU003719">
    <property type="protein sequence ID" value="KAF2803186.1"/>
    <property type="molecule type" value="Genomic_DNA"/>
</dbReference>
<dbReference type="Proteomes" id="UP000504636">
    <property type="component" value="Unplaced"/>
</dbReference>
<dbReference type="RefSeq" id="XP_033570150.1">
    <property type="nucleotide sequence ID" value="XM_033713010.1"/>
</dbReference>
<feature type="compositionally biased region" description="Polar residues" evidence="1">
    <location>
        <begin position="60"/>
        <end position="87"/>
    </location>
</feature>
<keyword evidence="3" id="KW-1185">Reference proteome</keyword>
<reference evidence="2 4" key="1">
    <citation type="journal article" date="2020" name="Stud. Mycol.">
        <title>101 Dothideomycetes genomes: a test case for predicting lifestyles and emergence of pathogens.</title>
        <authorList>
            <person name="Haridas S."/>
            <person name="Albert R."/>
            <person name="Binder M."/>
            <person name="Bloem J."/>
            <person name="Labutti K."/>
            <person name="Salamov A."/>
            <person name="Andreopoulos B."/>
            <person name="Baker S."/>
            <person name="Barry K."/>
            <person name="Bills G."/>
            <person name="Bluhm B."/>
            <person name="Cannon C."/>
            <person name="Castanera R."/>
            <person name="Culley D."/>
            <person name="Daum C."/>
            <person name="Ezra D."/>
            <person name="Gonzalez J."/>
            <person name="Henrissat B."/>
            <person name="Kuo A."/>
            <person name="Liang C."/>
            <person name="Lipzen A."/>
            <person name="Lutzoni F."/>
            <person name="Magnuson J."/>
            <person name="Mondo S."/>
            <person name="Nolan M."/>
            <person name="Ohm R."/>
            <person name="Pangilinan J."/>
            <person name="Park H.-J."/>
            <person name="Ramirez L."/>
            <person name="Alfaro M."/>
            <person name="Sun H."/>
            <person name="Tritt A."/>
            <person name="Yoshinaga Y."/>
            <person name="Zwiers L.-H."/>
            <person name="Turgeon B."/>
            <person name="Goodwin S."/>
            <person name="Spatafora J."/>
            <person name="Crous P."/>
            <person name="Grigoriev I."/>
        </authorList>
    </citation>
    <scope>NUCLEOTIDE SEQUENCE</scope>
    <source>
        <strain evidence="2 4">CBS 304.34</strain>
    </source>
</reference>
<feature type="region of interest" description="Disordered" evidence="1">
    <location>
        <begin position="1"/>
        <end position="114"/>
    </location>
</feature>
<evidence type="ECO:0000313" key="3">
    <source>
        <dbReference type="Proteomes" id="UP000504636"/>
    </source>
</evidence>
<dbReference type="AlphaFoldDB" id="A0A6A6Y2Y2"/>
<sequence length="114" mass="11823">MSFMGPNQPGIARLVGEQALNSDSGSDADEDMEDIVNHSPPASSAQTTSSPPGFDLVGTAQATQTANSREPKGTTSPPRRRSVQSGSEKFIKPLCPRSKSVNAASPNFSSADSS</sequence>
<feature type="compositionally biased region" description="Polar residues" evidence="1">
    <location>
        <begin position="99"/>
        <end position="114"/>
    </location>
</feature>
<evidence type="ECO:0000313" key="2">
    <source>
        <dbReference type="EMBL" id="KAF2803186.1"/>
    </source>
</evidence>
<gene>
    <name evidence="2 4" type="ORF">BDZ99DRAFT_176044</name>
</gene>
<dbReference type="OrthoDB" id="6077919at2759"/>
<reference evidence="4" key="2">
    <citation type="submission" date="2020-04" db="EMBL/GenBank/DDBJ databases">
        <authorList>
            <consortium name="NCBI Genome Project"/>
        </authorList>
    </citation>
    <scope>NUCLEOTIDE SEQUENCE</scope>
    <source>
        <strain evidence="4">CBS 304.34</strain>
    </source>
</reference>